<dbReference type="PANTHER" id="PTHR46796:SF13">
    <property type="entry name" value="HTH-TYPE TRANSCRIPTIONAL ACTIVATOR RHAS"/>
    <property type="match status" value="1"/>
</dbReference>
<dbReference type="SUPFAM" id="SSF51215">
    <property type="entry name" value="Regulatory protein AraC"/>
    <property type="match status" value="1"/>
</dbReference>
<dbReference type="PANTHER" id="PTHR46796">
    <property type="entry name" value="HTH-TYPE TRANSCRIPTIONAL ACTIVATOR RHAS-RELATED"/>
    <property type="match status" value="1"/>
</dbReference>
<evidence type="ECO:0000256" key="2">
    <source>
        <dbReference type="ARBA" id="ARBA00023015"/>
    </source>
</evidence>
<dbReference type="GO" id="GO:0043565">
    <property type="term" value="F:sequence-specific DNA binding"/>
    <property type="evidence" value="ECO:0007669"/>
    <property type="project" value="InterPro"/>
</dbReference>
<accession>A0A518E2W8</accession>
<dbReference type="KEGG" id="lcre:Pla8534_62990"/>
<dbReference type="GO" id="GO:0003700">
    <property type="term" value="F:DNA-binding transcription factor activity"/>
    <property type="evidence" value="ECO:0007669"/>
    <property type="project" value="InterPro"/>
</dbReference>
<protein>
    <submittedName>
        <fullName evidence="7">HTH-type transcriptional activator Btr</fullName>
    </submittedName>
</protein>
<dbReference type="InterPro" id="IPR050204">
    <property type="entry name" value="AraC_XylS_family_regulators"/>
</dbReference>
<evidence type="ECO:0000256" key="4">
    <source>
        <dbReference type="ARBA" id="ARBA00023159"/>
    </source>
</evidence>
<dbReference type="SMART" id="SM00342">
    <property type="entry name" value="HTH_ARAC"/>
    <property type="match status" value="1"/>
</dbReference>
<dbReference type="SUPFAM" id="SSF46689">
    <property type="entry name" value="Homeodomain-like"/>
    <property type="match status" value="2"/>
</dbReference>
<evidence type="ECO:0000256" key="3">
    <source>
        <dbReference type="ARBA" id="ARBA00023125"/>
    </source>
</evidence>
<feature type="domain" description="HTH araC/xylS-type" evidence="6">
    <location>
        <begin position="146"/>
        <end position="244"/>
    </location>
</feature>
<organism evidence="7 8">
    <name type="scientific">Lignipirellula cremea</name>
    <dbReference type="NCBI Taxonomy" id="2528010"/>
    <lineage>
        <taxon>Bacteria</taxon>
        <taxon>Pseudomonadati</taxon>
        <taxon>Planctomycetota</taxon>
        <taxon>Planctomycetia</taxon>
        <taxon>Pirellulales</taxon>
        <taxon>Pirellulaceae</taxon>
        <taxon>Lignipirellula</taxon>
    </lineage>
</organism>
<sequence>MRPLHYVSSDQIRFQQSMHMRPRPIVHWRLLHVESGRGEFHLAGKHFEVSANWLGLLAPGIREYRYHAGEPVSYLFVEFQSGQDLIDDAYREFSAGEPQRSTLIAILKTIHAERSDPGGCLLAAAVRLMLPEQSSRAEEPTDPRLGKVLRQIDRRPDQNPTLAELATIAGVSEPHLRRLFRTHLGVSPKQYLMRTRMAFAQRLLRYEGMRVGQAAALLGFASVYQFSAQFRQVMGHPPSADRRG</sequence>
<dbReference type="InterPro" id="IPR018062">
    <property type="entry name" value="HTH_AraC-typ_CS"/>
</dbReference>
<dbReference type="PROSITE" id="PS01124">
    <property type="entry name" value="HTH_ARAC_FAMILY_2"/>
    <property type="match status" value="1"/>
</dbReference>
<dbReference type="Proteomes" id="UP000317648">
    <property type="component" value="Chromosome"/>
</dbReference>
<evidence type="ECO:0000313" key="8">
    <source>
        <dbReference type="Proteomes" id="UP000317648"/>
    </source>
</evidence>
<dbReference type="Pfam" id="PF12833">
    <property type="entry name" value="HTH_18"/>
    <property type="match status" value="1"/>
</dbReference>
<dbReference type="InterPro" id="IPR037923">
    <property type="entry name" value="HTH-like"/>
</dbReference>
<dbReference type="PROSITE" id="PS00041">
    <property type="entry name" value="HTH_ARAC_FAMILY_1"/>
    <property type="match status" value="1"/>
</dbReference>
<evidence type="ECO:0000256" key="1">
    <source>
        <dbReference type="ARBA" id="ARBA00022490"/>
    </source>
</evidence>
<reference evidence="7 8" key="1">
    <citation type="submission" date="2019-02" db="EMBL/GenBank/DDBJ databases">
        <title>Deep-cultivation of Planctomycetes and their phenomic and genomic characterization uncovers novel biology.</title>
        <authorList>
            <person name="Wiegand S."/>
            <person name="Jogler M."/>
            <person name="Boedeker C."/>
            <person name="Pinto D."/>
            <person name="Vollmers J."/>
            <person name="Rivas-Marin E."/>
            <person name="Kohn T."/>
            <person name="Peeters S.H."/>
            <person name="Heuer A."/>
            <person name="Rast P."/>
            <person name="Oberbeckmann S."/>
            <person name="Bunk B."/>
            <person name="Jeske O."/>
            <person name="Meyerdierks A."/>
            <person name="Storesund J.E."/>
            <person name="Kallscheuer N."/>
            <person name="Luecker S."/>
            <person name="Lage O.M."/>
            <person name="Pohl T."/>
            <person name="Merkel B.J."/>
            <person name="Hornburger P."/>
            <person name="Mueller R.-W."/>
            <person name="Bruemmer F."/>
            <person name="Labrenz M."/>
            <person name="Spormann A.M."/>
            <person name="Op den Camp H."/>
            <person name="Overmann J."/>
            <person name="Amann R."/>
            <person name="Jetten M.S.M."/>
            <person name="Mascher T."/>
            <person name="Medema M.H."/>
            <person name="Devos D.P."/>
            <person name="Kaster A.-K."/>
            <person name="Ovreas L."/>
            <person name="Rohde M."/>
            <person name="Galperin M.Y."/>
            <person name="Jogler C."/>
        </authorList>
    </citation>
    <scope>NUCLEOTIDE SEQUENCE [LARGE SCALE GENOMIC DNA]</scope>
    <source>
        <strain evidence="7 8">Pla85_3_4</strain>
    </source>
</reference>
<keyword evidence="2" id="KW-0805">Transcription regulation</keyword>
<proteinExistence type="predicted"/>
<keyword evidence="8" id="KW-1185">Reference proteome</keyword>
<dbReference type="AlphaFoldDB" id="A0A518E2W8"/>
<dbReference type="InterPro" id="IPR009057">
    <property type="entry name" value="Homeodomain-like_sf"/>
</dbReference>
<dbReference type="RefSeq" id="WP_197442724.1">
    <property type="nucleotide sequence ID" value="NZ_CP036433.1"/>
</dbReference>
<gene>
    <name evidence="7" type="primary">btr_2</name>
    <name evidence="7" type="ORF">Pla8534_62990</name>
</gene>
<evidence type="ECO:0000313" key="7">
    <source>
        <dbReference type="EMBL" id="QDU98431.1"/>
    </source>
</evidence>
<keyword evidence="3" id="KW-0238">DNA-binding</keyword>
<keyword evidence="1" id="KW-0963">Cytoplasm</keyword>
<keyword evidence="5" id="KW-0804">Transcription</keyword>
<dbReference type="InterPro" id="IPR018060">
    <property type="entry name" value="HTH_AraC"/>
</dbReference>
<keyword evidence="4" id="KW-0010">Activator</keyword>
<dbReference type="EMBL" id="CP036433">
    <property type="protein sequence ID" value="QDU98431.1"/>
    <property type="molecule type" value="Genomic_DNA"/>
</dbReference>
<dbReference type="Gene3D" id="1.10.10.60">
    <property type="entry name" value="Homeodomain-like"/>
    <property type="match status" value="1"/>
</dbReference>
<name>A0A518E2W8_9BACT</name>
<evidence type="ECO:0000259" key="6">
    <source>
        <dbReference type="PROSITE" id="PS01124"/>
    </source>
</evidence>
<evidence type="ECO:0000256" key="5">
    <source>
        <dbReference type="ARBA" id="ARBA00023163"/>
    </source>
</evidence>